<proteinExistence type="predicted"/>
<sequence length="115" mass="12820">MIPSNLHSQLADLEIDGVKVNNIVIFTRENVTTTSNYIHKPLELKRAAVVNSNQNVEPIVAVKAIVQQLMSRIQVPRNLNPPKISFNKFEVIIATHFNLILISSSNLIKAGHKIS</sequence>
<reference evidence="1 2" key="1">
    <citation type="journal article" date="2013" name="Curr. Biol.">
        <title>Shared signatures of parasitism and phylogenomics unite Cryptomycota and microsporidia.</title>
        <authorList>
            <person name="James T.Y."/>
            <person name="Pelin A."/>
            <person name="Bonen L."/>
            <person name="Ahrendt S."/>
            <person name="Sain D."/>
            <person name="Corradi N."/>
            <person name="Stajich J.E."/>
        </authorList>
    </citation>
    <scope>NUCLEOTIDE SEQUENCE [LARGE SCALE GENOMIC DNA]</scope>
    <source>
        <strain evidence="1 2">CSF55</strain>
    </source>
</reference>
<dbReference type="EMBL" id="KE560465">
    <property type="protein sequence ID" value="EPZ36749.1"/>
    <property type="molecule type" value="Genomic_DNA"/>
</dbReference>
<evidence type="ECO:0000313" key="2">
    <source>
        <dbReference type="Proteomes" id="UP000030755"/>
    </source>
</evidence>
<name>A0A075B325_ROZAC</name>
<dbReference type="Proteomes" id="UP000030755">
    <property type="component" value="Unassembled WGS sequence"/>
</dbReference>
<evidence type="ECO:0000313" key="1">
    <source>
        <dbReference type="EMBL" id="EPZ36749.1"/>
    </source>
</evidence>
<accession>A0A075B325</accession>
<keyword evidence="2" id="KW-1185">Reference proteome</keyword>
<dbReference type="HOGENOM" id="CLU_2110359_0_0_1"/>
<dbReference type="AlphaFoldDB" id="A0A075B325"/>
<gene>
    <name evidence="1" type="ORF">O9G_005502</name>
</gene>
<organism evidence="1 2">
    <name type="scientific">Rozella allomycis (strain CSF55)</name>
    <dbReference type="NCBI Taxonomy" id="988480"/>
    <lineage>
        <taxon>Eukaryota</taxon>
        <taxon>Fungi</taxon>
        <taxon>Fungi incertae sedis</taxon>
        <taxon>Cryptomycota</taxon>
        <taxon>Cryptomycota incertae sedis</taxon>
        <taxon>Rozella</taxon>
    </lineage>
</organism>
<protein>
    <submittedName>
        <fullName evidence="1">Uncharacterized protein</fullName>
    </submittedName>
</protein>